<evidence type="ECO:0000313" key="3">
    <source>
        <dbReference type="EMBL" id="SDS18266.1"/>
    </source>
</evidence>
<accession>A0A1H1Q4C9</accession>
<reference evidence="4" key="1">
    <citation type="submission" date="2016-10" db="EMBL/GenBank/DDBJ databases">
        <authorList>
            <person name="Varghese N."/>
            <person name="Submissions S."/>
        </authorList>
    </citation>
    <scope>NUCLEOTIDE SEQUENCE [LARGE SCALE GENOMIC DNA]</scope>
    <source>
        <strain evidence="4">GAS369</strain>
    </source>
</reference>
<evidence type="ECO:0000256" key="2">
    <source>
        <dbReference type="SAM" id="SignalP"/>
    </source>
</evidence>
<keyword evidence="2" id="KW-0732">Signal</keyword>
<gene>
    <name evidence="3" type="ORF">SAMN05444158_1264</name>
</gene>
<evidence type="ECO:0000313" key="4">
    <source>
        <dbReference type="Proteomes" id="UP000243904"/>
    </source>
</evidence>
<feature type="region of interest" description="Disordered" evidence="1">
    <location>
        <begin position="73"/>
        <end position="162"/>
    </location>
</feature>
<proteinExistence type="predicted"/>
<protein>
    <submittedName>
        <fullName evidence="3">Uncharacterized protein</fullName>
    </submittedName>
</protein>
<dbReference type="PROSITE" id="PS51257">
    <property type="entry name" value="PROKAR_LIPOPROTEIN"/>
    <property type="match status" value="1"/>
</dbReference>
<feature type="compositionally biased region" description="Polar residues" evidence="1">
    <location>
        <begin position="116"/>
        <end position="136"/>
    </location>
</feature>
<dbReference type="EMBL" id="LT629750">
    <property type="protein sequence ID" value="SDS18266.1"/>
    <property type="molecule type" value="Genomic_DNA"/>
</dbReference>
<keyword evidence="4" id="KW-1185">Reference proteome</keyword>
<feature type="compositionally biased region" description="Basic and acidic residues" evidence="1">
    <location>
        <begin position="152"/>
        <end position="161"/>
    </location>
</feature>
<feature type="region of interest" description="Disordered" evidence="1">
    <location>
        <begin position="323"/>
        <end position="355"/>
    </location>
</feature>
<dbReference type="Proteomes" id="UP000243904">
    <property type="component" value="Chromosome I"/>
</dbReference>
<feature type="signal peptide" evidence="2">
    <location>
        <begin position="1"/>
        <end position="19"/>
    </location>
</feature>
<dbReference type="AlphaFoldDB" id="A0A1H1Q4C9"/>
<sequence>MGARLIVMALSIAGGAACAQSLEESVTGLDSCFQAARLANGICANLANDPARRFECYQKVRDDHLACLEHVPSPSSAGLAAPETSSAAAGTGPLPNTAAPEVSSGSVPPEEPRSARTGSLESPSGDTSADQPNGTLLATPETVPSAMPAPLPRDRPIEAARPDMPPKTAAIPARQPQPNWVVSETTSPVDYSPLVRAVIRATTSTKDGPDTLTVRCRGQRTELLVHTEGAWVTPRPGQLQVDYEINDQPFVRSPWTSSADGKTATYSGDTVGLLRSLTDGARLTISVADRVGPRHEATFQLGGWDPIRRKVEAACKWAPVAADNIPPEKQSAVTAGRSSSPSPAIPLTERRPTER</sequence>
<feature type="compositionally biased region" description="Polar residues" evidence="1">
    <location>
        <begin position="331"/>
        <end position="342"/>
    </location>
</feature>
<name>A0A1H1Q4C9_9BRAD</name>
<evidence type="ECO:0000256" key="1">
    <source>
        <dbReference type="SAM" id="MobiDB-lite"/>
    </source>
</evidence>
<feature type="chain" id="PRO_5009257296" evidence="2">
    <location>
        <begin position="20"/>
        <end position="355"/>
    </location>
</feature>
<organism evidence="3 4">
    <name type="scientific">Bradyrhizobium canariense</name>
    <dbReference type="NCBI Taxonomy" id="255045"/>
    <lineage>
        <taxon>Bacteria</taxon>
        <taxon>Pseudomonadati</taxon>
        <taxon>Pseudomonadota</taxon>
        <taxon>Alphaproteobacteria</taxon>
        <taxon>Hyphomicrobiales</taxon>
        <taxon>Nitrobacteraceae</taxon>
        <taxon>Bradyrhizobium</taxon>
    </lineage>
</organism>